<dbReference type="CDD" id="cd17631">
    <property type="entry name" value="FACL_FadD13-like"/>
    <property type="match status" value="1"/>
</dbReference>
<evidence type="ECO:0000259" key="6">
    <source>
        <dbReference type="Pfam" id="PF00501"/>
    </source>
</evidence>
<evidence type="ECO:0000256" key="1">
    <source>
        <dbReference type="ARBA" id="ARBA00006432"/>
    </source>
</evidence>
<dbReference type="GO" id="GO:0005524">
    <property type="term" value="F:ATP binding"/>
    <property type="evidence" value="ECO:0007669"/>
    <property type="project" value="UniProtKB-KW"/>
</dbReference>
<accession>A0A150WCD8</accession>
<dbReference type="InterPro" id="IPR025110">
    <property type="entry name" value="AMP-bd_C"/>
</dbReference>
<keyword evidence="2" id="KW-0474">Menaquinone biosynthesis</keyword>
<keyword evidence="4" id="KW-0547">Nucleotide-binding</keyword>
<dbReference type="InterPro" id="IPR050237">
    <property type="entry name" value="ATP-dep_AMP-bd_enzyme"/>
</dbReference>
<dbReference type="FunFam" id="3.30.300.30:FF:000008">
    <property type="entry name" value="2,3-dihydroxybenzoate-AMP ligase"/>
    <property type="match status" value="1"/>
</dbReference>
<comment type="caution">
    <text evidence="8">The sequence shown here is derived from an EMBL/GenBank/DDBJ whole genome shotgun (WGS) entry which is preliminary data.</text>
</comment>
<dbReference type="GO" id="GO:0009234">
    <property type="term" value="P:menaquinone biosynthetic process"/>
    <property type="evidence" value="ECO:0007669"/>
    <property type="project" value="UniProtKB-KW"/>
</dbReference>
<dbReference type="InterPro" id="IPR042099">
    <property type="entry name" value="ANL_N_sf"/>
</dbReference>
<dbReference type="EMBL" id="LUKF01000019">
    <property type="protein sequence ID" value="KYG60613.1"/>
    <property type="molecule type" value="Genomic_DNA"/>
</dbReference>
<evidence type="ECO:0000256" key="5">
    <source>
        <dbReference type="ARBA" id="ARBA00022840"/>
    </source>
</evidence>
<evidence type="ECO:0000256" key="2">
    <source>
        <dbReference type="ARBA" id="ARBA00022428"/>
    </source>
</evidence>
<dbReference type="InterPro" id="IPR020845">
    <property type="entry name" value="AMP-binding_CS"/>
</dbReference>
<dbReference type="PROSITE" id="PS00455">
    <property type="entry name" value="AMP_BINDING"/>
    <property type="match status" value="1"/>
</dbReference>
<dbReference type="AlphaFoldDB" id="A0A150WCD8"/>
<dbReference type="Proteomes" id="UP000075391">
    <property type="component" value="Unassembled WGS sequence"/>
</dbReference>
<dbReference type="InterPro" id="IPR010192">
    <property type="entry name" value="MenE"/>
</dbReference>
<dbReference type="InterPro" id="IPR000873">
    <property type="entry name" value="AMP-dep_synth/lig_dom"/>
</dbReference>
<evidence type="ECO:0000313" key="9">
    <source>
        <dbReference type="Proteomes" id="UP000075391"/>
    </source>
</evidence>
<comment type="similarity">
    <text evidence="1">Belongs to the ATP-dependent AMP-binding enzyme family.</text>
</comment>
<dbReference type="Pfam" id="PF13193">
    <property type="entry name" value="AMP-binding_C"/>
    <property type="match status" value="1"/>
</dbReference>
<name>A0A150WCD8_BDEBC</name>
<reference evidence="8 9" key="1">
    <citation type="submission" date="2016-03" db="EMBL/GenBank/DDBJ databases">
        <authorList>
            <person name="Ploux O."/>
        </authorList>
    </citation>
    <scope>NUCLEOTIDE SEQUENCE [LARGE SCALE GENOMIC DNA]</scope>
    <source>
        <strain evidence="8 9">BER2</strain>
    </source>
</reference>
<dbReference type="PANTHER" id="PTHR43767:SF1">
    <property type="entry name" value="NONRIBOSOMAL PEPTIDE SYNTHASE PES1 (EUROFUNG)-RELATED"/>
    <property type="match status" value="1"/>
</dbReference>
<keyword evidence="3" id="KW-0436">Ligase</keyword>
<keyword evidence="5" id="KW-0067">ATP-binding</keyword>
<dbReference type="Gene3D" id="3.30.300.30">
    <property type="match status" value="1"/>
</dbReference>
<sequence length="505" mass="57174">MGIRHIMELDWLKRWKLYSPHNIAIKDGDTGREFSYAKLFDLANRGAHYLHNQFGIRKGDRVAVLATNELEYVFLFFALQRLGAIMVPVNFRLTQREVDHIISDSSPKLVLFQEAYREVVENLPSSLKPELLKLQGDNSFASFLESSGSAEEYSFTSQENDPVMIMYTSGTTGSPKGAILTYKMIFWNSINTTLRLNISQNDCTVIFLPFFHTGGWNVLTTPFIHRGAKVVFLKKFEADQILHLSAQEKATLLFGVPTTMDMMARSDLFNKVNLSNIRYAIVGGEPMPIELIRVWDKKGIPVRQGYGLTEFGPNVFSLNEEDALRKIGSIGFPNFYIEAKVVDMEGKELKDNEVGELILRGPMCMQGYWHNEKATNETIKEGWLYTGDLVRRDSEGYYYVVGRKKDMFISGGENVYPPEIEQILRTHPSVLEAAVIGVPDEKWGEVGKAFIVAGQGSLTADELHQHCVRNLAKFKIPKHFVFLPSLPKGDSGKILKRKLMELAPN</sequence>
<dbReference type="Gene3D" id="3.40.50.12780">
    <property type="entry name" value="N-terminal domain of ligase-like"/>
    <property type="match status" value="1"/>
</dbReference>
<evidence type="ECO:0000313" key="8">
    <source>
        <dbReference type="EMBL" id="KYG60613.1"/>
    </source>
</evidence>
<feature type="domain" description="AMP-binding enzyme C-terminal" evidence="7">
    <location>
        <begin position="419"/>
        <end position="493"/>
    </location>
</feature>
<feature type="domain" description="AMP-dependent synthetase/ligase" evidence="6">
    <location>
        <begin position="19"/>
        <end position="369"/>
    </location>
</feature>
<dbReference type="GO" id="GO:0008756">
    <property type="term" value="F:o-succinylbenzoate-CoA ligase activity"/>
    <property type="evidence" value="ECO:0007669"/>
    <property type="project" value="InterPro"/>
</dbReference>
<evidence type="ECO:0000256" key="3">
    <source>
        <dbReference type="ARBA" id="ARBA00022598"/>
    </source>
</evidence>
<dbReference type="InterPro" id="IPR045851">
    <property type="entry name" value="AMP-bd_C_sf"/>
</dbReference>
<organism evidence="8 9">
    <name type="scientific">Bdellovibrio bacteriovorus</name>
    <dbReference type="NCBI Taxonomy" id="959"/>
    <lineage>
        <taxon>Bacteria</taxon>
        <taxon>Pseudomonadati</taxon>
        <taxon>Bdellovibrionota</taxon>
        <taxon>Bdellovibrionia</taxon>
        <taxon>Bdellovibrionales</taxon>
        <taxon>Pseudobdellovibrionaceae</taxon>
        <taxon>Bdellovibrio</taxon>
    </lineage>
</organism>
<dbReference type="NCBIfam" id="TIGR01923">
    <property type="entry name" value="menE"/>
    <property type="match status" value="1"/>
</dbReference>
<gene>
    <name evidence="8" type="ORF">AZI85_11440</name>
</gene>
<dbReference type="SUPFAM" id="SSF56801">
    <property type="entry name" value="Acetyl-CoA synthetase-like"/>
    <property type="match status" value="1"/>
</dbReference>
<proteinExistence type="inferred from homology"/>
<evidence type="ECO:0000259" key="7">
    <source>
        <dbReference type="Pfam" id="PF13193"/>
    </source>
</evidence>
<dbReference type="PANTHER" id="PTHR43767">
    <property type="entry name" value="LONG-CHAIN-FATTY-ACID--COA LIGASE"/>
    <property type="match status" value="1"/>
</dbReference>
<evidence type="ECO:0000256" key="4">
    <source>
        <dbReference type="ARBA" id="ARBA00022741"/>
    </source>
</evidence>
<protein>
    <submittedName>
        <fullName evidence="8">AMP-dependent synthetase</fullName>
    </submittedName>
</protein>
<dbReference type="Pfam" id="PF00501">
    <property type="entry name" value="AMP-binding"/>
    <property type="match status" value="1"/>
</dbReference>